<feature type="region of interest" description="Disordered" evidence="3">
    <location>
        <begin position="353"/>
        <end position="379"/>
    </location>
</feature>
<reference evidence="5" key="1">
    <citation type="journal article" date="2022" name="bioRxiv">
        <title>Genomics of Preaxostyla Flagellates Illuminates Evolutionary Transitions and the Path Towards Mitochondrial Loss.</title>
        <authorList>
            <person name="Novak L.V.F."/>
            <person name="Treitli S.C."/>
            <person name="Pyrih J."/>
            <person name="Halakuc P."/>
            <person name="Pipaliya S.V."/>
            <person name="Vacek V."/>
            <person name="Brzon O."/>
            <person name="Soukal P."/>
            <person name="Eme L."/>
            <person name="Dacks J.B."/>
            <person name="Karnkowska A."/>
            <person name="Elias M."/>
            <person name="Hampl V."/>
        </authorList>
    </citation>
    <scope>NUCLEOTIDE SEQUENCE</scope>
    <source>
        <strain evidence="5">RCP-MX</strain>
    </source>
</reference>
<dbReference type="EMBL" id="JAPMOS010000023">
    <property type="protein sequence ID" value="KAJ4459027.1"/>
    <property type="molecule type" value="Genomic_DNA"/>
</dbReference>
<evidence type="ECO:0000313" key="5">
    <source>
        <dbReference type="EMBL" id="KAJ4459027.1"/>
    </source>
</evidence>
<protein>
    <submittedName>
        <fullName evidence="5">Serine/threonine-protein kinase prpf4B</fullName>
    </submittedName>
</protein>
<dbReference type="Gene3D" id="3.30.200.20">
    <property type="entry name" value="Phosphorylase Kinase, domain 1"/>
    <property type="match status" value="3"/>
</dbReference>
<dbReference type="Proteomes" id="UP001141327">
    <property type="component" value="Unassembled WGS sequence"/>
</dbReference>
<evidence type="ECO:0000256" key="2">
    <source>
        <dbReference type="ARBA" id="ARBA00022840"/>
    </source>
</evidence>
<name>A0ABQ8UIG8_9EUKA</name>
<feature type="region of interest" description="Disordered" evidence="3">
    <location>
        <begin position="1165"/>
        <end position="1195"/>
    </location>
</feature>
<feature type="compositionally biased region" description="Gly residues" evidence="3">
    <location>
        <begin position="1168"/>
        <end position="1187"/>
    </location>
</feature>
<dbReference type="Pfam" id="PF00069">
    <property type="entry name" value="Pkinase"/>
    <property type="match status" value="1"/>
</dbReference>
<dbReference type="InterPro" id="IPR051681">
    <property type="entry name" value="Ser/Thr_Kinases-Pseudokinases"/>
</dbReference>
<feature type="region of interest" description="Disordered" evidence="3">
    <location>
        <begin position="922"/>
        <end position="962"/>
    </location>
</feature>
<evidence type="ECO:0000313" key="6">
    <source>
        <dbReference type="Proteomes" id="UP001141327"/>
    </source>
</evidence>
<dbReference type="InterPro" id="IPR001245">
    <property type="entry name" value="Ser-Thr/Tyr_kinase_cat_dom"/>
</dbReference>
<dbReference type="InterPro" id="IPR008271">
    <property type="entry name" value="Ser/Thr_kinase_AS"/>
</dbReference>
<feature type="compositionally biased region" description="Low complexity" evidence="3">
    <location>
        <begin position="1246"/>
        <end position="1261"/>
    </location>
</feature>
<dbReference type="SUPFAM" id="SSF56112">
    <property type="entry name" value="Protein kinase-like (PK-like)"/>
    <property type="match status" value="4"/>
</dbReference>
<accession>A0ABQ8UIG8</accession>
<dbReference type="PROSITE" id="PS50011">
    <property type="entry name" value="PROTEIN_KINASE_DOM"/>
    <property type="match status" value="3"/>
</dbReference>
<dbReference type="Pfam" id="PF07714">
    <property type="entry name" value="PK_Tyr_Ser-Thr"/>
    <property type="match status" value="2"/>
</dbReference>
<dbReference type="Gene3D" id="1.10.510.10">
    <property type="entry name" value="Transferase(Phosphotransferase) domain 1"/>
    <property type="match status" value="4"/>
</dbReference>
<feature type="domain" description="Protein kinase" evidence="4">
    <location>
        <begin position="888"/>
        <end position="1235"/>
    </location>
</feature>
<dbReference type="GO" id="GO:0016301">
    <property type="term" value="F:kinase activity"/>
    <property type="evidence" value="ECO:0007669"/>
    <property type="project" value="UniProtKB-KW"/>
</dbReference>
<keyword evidence="5" id="KW-0808">Transferase</keyword>
<feature type="compositionally biased region" description="Gly residues" evidence="3">
    <location>
        <begin position="1269"/>
        <end position="1282"/>
    </location>
</feature>
<feature type="compositionally biased region" description="Pro residues" evidence="3">
    <location>
        <begin position="755"/>
        <end position="795"/>
    </location>
</feature>
<feature type="compositionally biased region" description="Low complexity" evidence="3">
    <location>
        <begin position="814"/>
        <end position="825"/>
    </location>
</feature>
<gene>
    <name evidence="5" type="ORF">PAPYR_5078</name>
</gene>
<comment type="caution">
    <text evidence="5">The sequence shown here is derived from an EMBL/GenBank/DDBJ whole genome shotgun (WGS) entry which is preliminary data.</text>
</comment>
<dbReference type="PROSITE" id="PS00108">
    <property type="entry name" value="PROTEIN_KINASE_ST"/>
    <property type="match status" value="2"/>
</dbReference>
<organism evidence="5 6">
    <name type="scientific">Paratrimastix pyriformis</name>
    <dbReference type="NCBI Taxonomy" id="342808"/>
    <lineage>
        <taxon>Eukaryota</taxon>
        <taxon>Metamonada</taxon>
        <taxon>Preaxostyla</taxon>
        <taxon>Paratrimastigidae</taxon>
        <taxon>Paratrimastix</taxon>
    </lineage>
</organism>
<evidence type="ECO:0000259" key="4">
    <source>
        <dbReference type="PROSITE" id="PS50011"/>
    </source>
</evidence>
<evidence type="ECO:0000256" key="1">
    <source>
        <dbReference type="ARBA" id="ARBA00022741"/>
    </source>
</evidence>
<feature type="region of interest" description="Disordered" evidence="3">
    <location>
        <begin position="746"/>
        <end position="795"/>
    </location>
</feature>
<dbReference type="InterPro" id="IPR000719">
    <property type="entry name" value="Prot_kinase_dom"/>
</dbReference>
<feature type="region of interest" description="Disordered" evidence="3">
    <location>
        <begin position="690"/>
        <end position="731"/>
    </location>
</feature>
<feature type="compositionally biased region" description="Pro residues" evidence="3">
    <location>
        <begin position="1235"/>
        <end position="1245"/>
    </location>
</feature>
<dbReference type="SMART" id="SM00220">
    <property type="entry name" value="S_TKc"/>
    <property type="match status" value="3"/>
</dbReference>
<evidence type="ECO:0000256" key="3">
    <source>
        <dbReference type="SAM" id="MobiDB-lite"/>
    </source>
</evidence>
<feature type="domain" description="Protein kinase" evidence="4">
    <location>
        <begin position="14"/>
        <end position="352"/>
    </location>
</feature>
<keyword evidence="6" id="KW-1185">Reference proteome</keyword>
<feature type="compositionally biased region" description="Low complexity" evidence="3">
    <location>
        <begin position="1283"/>
        <end position="1296"/>
    </location>
</feature>
<feature type="region of interest" description="Disordered" evidence="3">
    <location>
        <begin position="1233"/>
        <end position="1315"/>
    </location>
</feature>
<proteinExistence type="predicted"/>
<dbReference type="PANTHER" id="PTHR44329:SF298">
    <property type="entry name" value="MIXED LINEAGE KINASE DOMAIN-LIKE PROTEIN"/>
    <property type="match status" value="1"/>
</dbReference>
<dbReference type="PANTHER" id="PTHR44329">
    <property type="entry name" value="SERINE/THREONINE-PROTEIN KINASE TNNI3K-RELATED"/>
    <property type="match status" value="1"/>
</dbReference>
<feature type="region of interest" description="Disordered" evidence="3">
    <location>
        <begin position="814"/>
        <end position="837"/>
    </location>
</feature>
<feature type="domain" description="Protein kinase" evidence="4">
    <location>
        <begin position="454"/>
        <end position="705"/>
    </location>
</feature>
<sequence length="1315" mass="141591">MEGSKALVDFSTLVCKEEELGHGWVGGVHRGNLNGTDVAVRIIDSDVTEEQFAEYTGQLPCMLSLRHPCVVRLLGTTLVGGQRAIITEFLSRGSLAELIHDEAAPLPLPLRLRMALDVANGISYLHTRDPPIVHRDIKPQNLLLTEDLRVKVADLNIASLAPHRRCGVRPSNWIAPEVVRGTESGLPADVFSFGVVLWELFTRKMPWEGVHPMRLIFNVGRGDRLPVPPPGEHITPGIVQLIQDCFKEPGARPTIQQVGCLSPPSKQLMVPLELFTRQTPWEGVPPLRVMMTVTQGARLPVPPPPAAAGEPGCPPLVGDLIRACFEERPEARPTMQQVVDQLAPEVEAHPYAAAAEVPASERRRRRKSPVTAGSGRRAEMNAQMHHNLADMIVRLFAAKLHAGGIHAMLTGWGDTQNPPRSTRRDPIFQQPKQFHSPFFHMEGSKALVDFSTLVCKEEELGHGWVGGVHRGNLNGTDVAVRIIDSDVTEEQFAEYTGQLPCMLSLRHPCVVRLLGTTLVGGQRAIITEFLSRGSLAELIHDEAAPLPLPLRLRMALDVANGISYLHTRDPPIVHRDIKPQNLLLTEDLRVKVADLNIASLAPSGRCGVRPSNWIAPEVVQGMESGLPADVYSFGVVLWELFTRKMPWEGVHPMRLIFNVGRGDRLPVPPPGEHITPGIVQLIQDCFKEPGARPTIQQSPAKEPPPPSTSLTSMAPPPPTLPATEDEEERLIEERRKRREAILAKYKNQPQALPLPAQPAPPSPPSPPPTPSPPPMAHKGLVPPPGTTLLARPPPRAVSVDDFDMFALSPVPGAAATTSPPAAAAPGTPPPAPGAPAAAAASPAAVPAAAPAPPPAAAPAAAPGHSVDNFDDADGYYLYRVGEVLNGRYQVVGLQGWGVFSTVLRVQDLQVVAAIQELQQQGKEPAPTRCPRRVRSQGHLQQRYNVRPSPQPTAQSHGPMRPALELSPHGRYKASMKEIGFLEDRHGRPAAPQPLHPLLRQLHAPQPPLHRLREPPMNERRNTVKVCDFGSALLTADRAELTPYLCSRFYRAPEIILGIEVTPAADMWALGCVLFELYTGRILFPGGTNNDMLRLIQEVRGRFPVRLLRRARFVSKHFDRDFVFQQLEMDHITQKTVCRPIVFPANRPTRSLHNLLFGIPFESAPGAPESGGTGPSAGGAVAGDGPGGLSAAALPPPPAPEDVRLVTLLEAFIERCLQLDPEKRLAPQEALEHPFLAPPAPAPAPATPAAAPGSPPAGAAAPGPAPGVPMGRGRGMGRGGVAGPVGMPGSPAAPVGVPGRGRGLPPPGVALPRGSR</sequence>
<keyword evidence="1" id="KW-0547">Nucleotide-binding</keyword>
<keyword evidence="5" id="KW-0418">Kinase</keyword>
<dbReference type="InterPro" id="IPR011009">
    <property type="entry name" value="Kinase-like_dom_sf"/>
</dbReference>
<keyword evidence="2" id="KW-0067">ATP-binding</keyword>